<dbReference type="AlphaFoldDB" id="A0A068ULF2"/>
<evidence type="ECO:0000313" key="1">
    <source>
        <dbReference type="EMBL" id="CDP09266.1"/>
    </source>
</evidence>
<keyword evidence="2" id="KW-1185">Reference proteome</keyword>
<dbReference type="Gene3D" id="3.20.20.70">
    <property type="entry name" value="Aldolase class I"/>
    <property type="match status" value="1"/>
</dbReference>
<dbReference type="STRING" id="49390.A0A068ULF2"/>
<organism evidence="1 2">
    <name type="scientific">Coffea canephora</name>
    <name type="common">Robusta coffee</name>
    <dbReference type="NCBI Taxonomy" id="49390"/>
    <lineage>
        <taxon>Eukaryota</taxon>
        <taxon>Viridiplantae</taxon>
        <taxon>Streptophyta</taxon>
        <taxon>Embryophyta</taxon>
        <taxon>Tracheophyta</taxon>
        <taxon>Spermatophyta</taxon>
        <taxon>Magnoliopsida</taxon>
        <taxon>eudicotyledons</taxon>
        <taxon>Gunneridae</taxon>
        <taxon>Pentapetalae</taxon>
        <taxon>asterids</taxon>
        <taxon>lamiids</taxon>
        <taxon>Gentianales</taxon>
        <taxon>Rubiaceae</taxon>
        <taxon>Ixoroideae</taxon>
        <taxon>Gardenieae complex</taxon>
        <taxon>Bertiereae - Coffeeae clade</taxon>
        <taxon>Coffeeae</taxon>
        <taxon>Coffea</taxon>
    </lineage>
</organism>
<dbReference type="EMBL" id="HG739121">
    <property type="protein sequence ID" value="CDP09266.1"/>
    <property type="molecule type" value="Genomic_DNA"/>
</dbReference>
<dbReference type="InParanoid" id="A0A068ULF2"/>
<proteinExistence type="predicted"/>
<dbReference type="Proteomes" id="UP000295252">
    <property type="component" value="Chromosome I"/>
</dbReference>
<sequence length="168" mass="18922">MLAPCTLGSPSLVCRLGVRTPLADRSKKKVNANTPILDVSAGRAYEESGRRWDARDTAIKHLTCSWMHNGFMSVNTKLGVGKAFVRSLYYQYAGWGIDFGTVIVYYFSPAIKHDCVFGDDLNLDEIQFVSQVLGERHWPIVYSVSPGTRVKPEMAKQQPSQHVQDNWR</sequence>
<evidence type="ECO:0000313" key="2">
    <source>
        <dbReference type="Proteomes" id="UP000295252"/>
    </source>
</evidence>
<accession>A0A068ULF2</accession>
<name>A0A068ULF2_COFCA</name>
<reference evidence="2" key="1">
    <citation type="journal article" date="2014" name="Science">
        <title>The coffee genome provides insight into the convergent evolution of caffeine biosynthesis.</title>
        <authorList>
            <person name="Denoeud F."/>
            <person name="Carretero-Paulet L."/>
            <person name="Dereeper A."/>
            <person name="Droc G."/>
            <person name="Guyot R."/>
            <person name="Pietrella M."/>
            <person name="Zheng C."/>
            <person name="Alberti A."/>
            <person name="Anthony F."/>
            <person name="Aprea G."/>
            <person name="Aury J.M."/>
            <person name="Bento P."/>
            <person name="Bernard M."/>
            <person name="Bocs S."/>
            <person name="Campa C."/>
            <person name="Cenci A."/>
            <person name="Combes M.C."/>
            <person name="Crouzillat D."/>
            <person name="Da Silva C."/>
            <person name="Daddiego L."/>
            <person name="De Bellis F."/>
            <person name="Dussert S."/>
            <person name="Garsmeur O."/>
            <person name="Gayraud T."/>
            <person name="Guignon V."/>
            <person name="Jahn K."/>
            <person name="Jamilloux V."/>
            <person name="Joet T."/>
            <person name="Labadie K."/>
            <person name="Lan T."/>
            <person name="Leclercq J."/>
            <person name="Lepelley M."/>
            <person name="Leroy T."/>
            <person name="Li L.T."/>
            <person name="Librado P."/>
            <person name="Lopez L."/>
            <person name="Munoz A."/>
            <person name="Noel B."/>
            <person name="Pallavicini A."/>
            <person name="Perrotta G."/>
            <person name="Poncet V."/>
            <person name="Pot D."/>
            <person name="Priyono X."/>
            <person name="Rigoreau M."/>
            <person name="Rouard M."/>
            <person name="Rozas J."/>
            <person name="Tranchant-Dubreuil C."/>
            <person name="VanBuren R."/>
            <person name="Zhang Q."/>
            <person name="Andrade A.C."/>
            <person name="Argout X."/>
            <person name="Bertrand B."/>
            <person name="de Kochko A."/>
            <person name="Graziosi G."/>
            <person name="Henry R.J."/>
            <person name="Jayarama X."/>
            <person name="Ming R."/>
            <person name="Nagai C."/>
            <person name="Rounsley S."/>
            <person name="Sankoff D."/>
            <person name="Giuliano G."/>
            <person name="Albert V.A."/>
            <person name="Wincker P."/>
            <person name="Lashermes P."/>
        </authorList>
    </citation>
    <scope>NUCLEOTIDE SEQUENCE [LARGE SCALE GENOMIC DNA]</scope>
    <source>
        <strain evidence="2">cv. DH200-94</strain>
    </source>
</reference>
<protein>
    <submittedName>
        <fullName evidence="1">Uncharacterized protein</fullName>
    </submittedName>
</protein>
<dbReference type="Gramene" id="CDP09266">
    <property type="protein sequence ID" value="CDP09266"/>
    <property type="gene ID" value="GSCOC_T00028530001"/>
</dbReference>
<dbReference type="PhylomeDB" id="A0A068ULF2"/>
<gene>
    <name evidence="1" type="ORF">GSCOC_T00028530001</name>
</gene>
<dbReference type="InterPro" id="IPR013785">
    <property type="entry name" value="Aldolase_TIM"/>
</dbReference>